<accession>A0A401V0B8</accession>
<sequence length="58" mass="6335">MDDAPAPQPDPRDPRARWATLPEPVRIADTITSQASSDAPDPVMGRDTETEFMLRNAG</sequence>
<organism evidence="1 2">
    <name type="scientific">Cellulomonas algicola</name>
    <dbReference type="NCBI Taxonomy" id="2071633"/>
    <lineage>
        <taxon>Bacteria</taxon>
        <taxon>Bacillati</taxon>
        <taxon>Actinomycetota</taxon>
        <taxon>Actinomycetes</taxon>
        <taxon>Micrococcales</taxon>
        <taxon>Cellulomonadaceae</taxon>
        <taxon>Cellulomonas</taxon>
    </lineage>
</organism>
<keyword evidence="2" id="KW-1185">Reference proteome</keyword>
<evidence type="ECO:0000313" key="1">
    <source>
        <dbReference type="EMBL" id="GCD20376.1"/>
    </source>
</evidence>
<dbReference type="AlphaFoldDB" id="A0A401V0B8"/>
<comment type="caution">
    <text evidence="1">The sequence shown here is derived from an EMBL/GenBank/DDBJ whole genome shotgun (WGS) entry which is preliminary data.</text>
</comment>
<evidence type="ECO:0000313" key="2">
    <source>
        <dbReference type="Proteomes" id="UP000288246"/>
    </source>
</evidence>
<gene>
    <name evidence="1" type="ORF">CTKZ_19380</name>
</gene>
<dbReference type="RefSeq" id="WP_124342883.1">
    <property type="nucleotide sequence ID" value="NZ_BHYL01000141.1"/>
</dbReference>
<dbReference type="Proteomes" id="UP000288246">
    <property type="component" value="Unassembled WGS sequence"/>
</dbReference>
<reference evidence="1 2" key="1">
    <citation type="submission" date="2018-11" db="EMBL/GenBank/DDBJ databases">
        <title>Draft genome sequence of Cellulomonas takizawaensis strain TKZ-21.</title>
        <authorList>
            <person name="Yamamura H."/>
            <person name="Hayashi T."/>
            <person name="Hamada M."/>
            <person name="Serisawa Y."/>
            <person name="Matsuyama K."/>
            <person name="Nakagawa Y."/>
            <person name="Otoguro M."/>
            <person name="Yanagida F."/>
            <person name="Hayakawa M."/>
        </authorList>
    </citation>
    <scope>NUCLEOTIDE SEQUENCE [LARGE SCALE GENOMIC DNA]</scope>
    <source>
        <strain evidence="1 2">TKZ-21</strain>
    </source>
</reference>
<dbReference type="EMBL" id="BHYL01000141">
    <property type="protein sequence ID" value="GCD20376.1"/>
    <property type="molecule type" value="Genomic_DNA"/>
</dbReference>
<protein>
    <submittedName>
        <fullName evidence="1">Uncharacterized protein</fullName>
    </submittedName>
</protein>
<dbReference type="OrthoDB" id="5195480at2"/>
<name>A0A401V0B8_9CELL</name>
<proteinExistence type="predicted"/>